<feature type="transmembrane region" description="Helical" evidence="9">
    <location>
        <begin position="110"/>
        <end position="127"/>
    </location>
</feature>
<evidence type="ECO:0000256" key="7">
    <source>
        <dbReference type="ARBA" id="ARBA00022840"/>
    </source>
</evidence>
<dbReference type="RefSeq" id="WP_115361615.1">
    <property type="nucleotide sequence ID" value="NZ_QDKL01000002.1"/>
</dbReference>
<dbReference type="PROSITE" id="PS50109">
    <property type="entry name" value="HIS_KIN"/>
    <property type="match status" value="1"/>
</dbReference>
<dbReference type="Gene3D" id="3.30.565.10">
    <property type="entry name" value="Histidine kinase-like ATPase, C-terminal domain"/>
    <property type="match status" value="1"/>
</dbReference>
<evidence type="ECO:0000256" key="3">
    <source>
        <dbReference type="ARBA" id="ARBA00022553"/>
    </source>
</evidence>
<name>A0ABY0IH26_9BACT</name>
<gene>
    <name evidence="11" type="ORF">DAY19_09070</name>
</gene>
<feature type="transmembrane region" description="Helical" evidence="9">
    <location>
        <begin position="55"/>
        <end position="74"/>
    </location>
</feature>
<keyword evidence="9" id="KW-0812">Transmembrane</keyword>
<evidence type="ECO:0000256" key="8">
    <source>
        <dbReference type="ARBA" id="ARBA00023012"/>
    </source>
</evidence>
<evidence type="ECO:0000256" key="9">
    <source>
        <dbReference type="SAM" id="Phobius"/>
    </source>
</evidence>
<evidence type="ECO:0000256" key="5">
    <source>
        <dbReference type="ARBA" id="ARBA00022741"/>
    </source>
</evidence>
<feature type="transmembrane region" description="Helical" evidence="9">
    <location>
        <begin position="167"/>
        <end position="184"/>
    </location>
</feature>
<dbReference type="SMART" id="SM00387">
    <property type="entry name" value="HATPase_c"/>
    <property type="match status" value="1"/>
</dbReference>
<feature type="domain" description="Histidine kinase" evidence="10">
    <location>
        <begin position="227"/>
        <end position="444"/>
    </location>
</feature>
<evidence type="ECO:0000256" key="6">
    <source>
        <dbReference type="ARBA" id="ARBA00022777"/>
    </source>
</evidence>
<dbReference type="EC" id="2.7.13.3" evidence="2"/>
<comment type="caution">
    <text evidence="11">The sequence shown here is derived from an EMBL/GenBank/DDBJ whole genome shotgun (WGS) entry which is preliminary data.</text>
</comment>
<dbReference type="InterPro" id="IPR036097">
    <property type="entry name" value="HisK_dim/P_sf"/>
</dbReference>
<evidence type="ECO:0000259" key="10">
    <source>
        <dbReference type="PROSITE" id="PS50109"/>
    </source>
</evidence>
<proteinExistence type="predicted"/>
<dbReference type="EMBL" id="QDKL01000002">
    <property type="protein sequence ID" value="RZF21829.1"/>
    <property type="molecule type" value="Genomic_DNA"/>
</dbReference>
<dbReference type="SUPFAM" id="SSF47384">
    <property type="entry name" value="Homodimeric domain of signal transducing histidine kinase"/>
    <property type="match status" value="1"/>
</dbReference>
<feature type="transmembrane region" description="Helical" evidence="9">
    <location>
        <begin position="31"/>
        <end position="49"/>
    </location>
</feature>
<dbReference type="InterPro" id="IPR036890">
    <property type="entry name" value="HATPase_C_sf"/>
</dbReference>
<dbReference type="PANTHER" id="PTHR43065:SF10">
    <property type="entry name" value="PEROXIDE STRESS-ACTIVATED HISTIDINE KINASE MAK3"/>
    <property type="match status" value="1"/>
</dbReference>
<keyword evidence="9" id="KW-1133">Transmembrane helix</keyword>
<evidence type="ECO:0000256" key="2">
    <source>
        <dbReference type="ARBA" id="ARBA00012438"/>
    </source>
</evidence>
<dbReference type="InterPro" id="IPR003594">
    <property type="entry name" value="HATPase_dom"/>
</dbReference>
<dbReference type="Gene3D" id="1.10.287.130">
    <property type="match status" value="1"/>
</dbReference>
<dbReference type="CDD" id="cd00082">
    <property type="entry name" value="HisKA"/>
    <property type="match status" value="1"/>
</dbReference>
<dbReference type="PANTHER" id="PTHR43065">
    <property type="entry name" value="SENSOR HISTIDINE KINASE"/>
    <property type="match status" value="1"/>
</dbReference>
<keyword evidence="9" id="KW-0472">Membrane</keyword>
<dbReference type="InterPro" id="IPR003661">
    <property type="entry name" value="HisK_dim/P_dom"/>
</dbReference>
<keyword evidence="6" id="KW-0418">Kinase</keyword>
<keyword evidence="4" id="KW-0808">Transferase</keyword>
<keyword evidence="8" id="KW-0902">Two-component regulatory system</keyword>
<protein>
    <recommendedName>
        <fullName evidence="2">histidine kinase</fullName>
        <ecNumber evidence="2">2.7.13.3</ecNumber>
    </recommendedName>
</protein>
<organism evidence="11 12">
    <name type="scientific">Halobacteriovorax vibrionivorans</name>
    <dbReference type="NCBI Taxonomy" id="2152716"/>
    <lineage>
        <taxon>Bacteria</taxon>
        <taxon>Pseudomonadati</taxon>
        <taxon>Bdellovibrionota</taxon>
        <taxon>Bacteriovoracia</taxon>
        <taxon>Bacteriovoracales</taxon>
        <taxon>Halobacteriovoraceae</taxon>
        <taxon>Halobacteriovorax</taxon>
    </lineage>
</organism>
<dbReference type="InterPro" id="IPR004358">
    <property type="entry name" value="Sig_transdc_His_kin-like_C"/>
</dbReference>
<dbReference type="Pfam" id="PF02518">
    <property type="entry name" value="HATPase_c"/>
    <property type="match status" value="1"/>
</dbReference>
<keyword evidence="12" id="KW-1185">Reference proteome</keyword>
<comment type="catalytic activity">
    <reaction evidence="1">
        <text>ATP + protein L-histidine = ADP + protein N-phospho-L-histidine.</text>
        <dbReference type="EC" id="2.7.13.3"/>
    </reaction>
</comment>
<keyword evidence="3" id="KW-0597">Phosphoprotein</keyword>
<keyword evidence="7" id="KW-0067">ATP-binding</keyword>
<reference evidence="12" key="1">
    <citation type="journal article" date="2019" name="Int. J. Syst. Evol. Microbiol.">
        <title>Halobacteriovorax valvorus sp. nov., a novel prokaryotic predator isolated from coastal seawater of China.</title>
        <authorList>
            <person name="Chen M.-X."/>
        </authorList>
    </citation>
    <scope>NUCLEOTIDE SEQUENCE [LARGE SCALE GENOMIC DNA]</scope>
    <source>
        <strain evidence="12">BL9</strain>
    </source>
</reference>
<feature type="transmembrane region" description="Helical" evidence="9">
    <location>
        <begin position="86"/>
        <end position="104"/>
    </location>
</feature>
<sequence length="444" mass="50138">MKKSLLLGLKMADNIKTATSSIKEVLRIMDLCLGSFTAILSFSIFIYNLTNGLDLIGPLFILFFLIYNLVLSQISIRTSKSQLVEVFRHFTTLTFLCPLSLVLVKEPFSPFWFLYLIMIVSSSSIFFEVSRGHLYSIYATIYGILSYVIASLILIPDKPVTEIALHVWVMGMLSFLLHQILKLVDRSYRREQHKSQELFETLKDLEEAQQSLIYSSRLNAIGEMAGGIAHEINNPLTIISGSVFKLKKEMQSNSLSDEELKKNLDRISDTVKRITQIVTSLRIVSRDSSNGEKLIEVPIRDILQDALSICSERFKAHGIDLKLSLDDEEFDTLVKVDRVQLSQVFLNLLSNSYDAIEGQEDSWIRIEAFEEGKMLVIKLTDSGKGISQEHHEKIFDPFYTTKEVGKGTGLGLSISKSILEKNQGELTLDTHAKNTTLIVKVPKA</sequence>
<evidence type="ECO:0000313" key="12">
    <source>
        <dbReference type="Proteomes" id="UP000443582"/>
    </source>
</evidence>
<dbReference type="InterPro" id="IPR005467">
    <property type="entry name" value="His_kinase_dom"/>
</dbReference>
<evidence type="ECO:0000256" key="4">
    <source>
        <dbReference type="ARBA" id="ARBA00022679"/>
    </source>
</evidence>
<feature type="transmembrane region" description="Helical" evidence="9">
    <location>
        <begin position="134"/>
        <end position="155"/>
    </location>
</feature>
<dbReference type="SMART" id="SM00388">
    <property type="entry name" value="HisKA"/>
    <property type="match status" value="1"/>
</dbReference>
<accession>A0ABY0IH26</accession>
<dbReference type="Pfam" id="PF00512">
    <property type="entry name" value="HisKA"/>
    <property type="match status" value="1"/>
</dbReference>
<dbReference type="SUPFAM" id="SSF55874">
    <property type="entry name" value="ATPase domain of HSP90 chaperone/DNA topoisomerase II/histidine kinase"/>
    <property type="match status" value="1"/>
</dbReference>
<keyword evidence="5" id="KW-0547">Nucleotide-binding</keyword>
<evidence type="ECO:0000313" key="11">
    <source>
        <dbReference type="EMBL" id="RZF21829.1"/>
    </source>
</evidence>
<dbReference type="Proteomes" id="UP000443582">
    <property type="component" value="Unassembled WGS sequence"/>
</dbReference>
<evidence type="ECO:0000256" key="1">
    <source>
        <dbReference type="ARBA" id="ARBA00000085"/>
    </source>
</evidence>
<dbReference type="PRINTS" id="PR00344">
    <property type="entry name" value="BCTRLSENSOR"/>
</dbReference>